<protein>
    <submittedName>
        <fullName evidence="1">Uncharacterized protein</fullName>
    </submittedName>
</protein>
<geneLocation type="plasmid" evidence="1">
    <name>pYS1</name>
</geneLocation>
<dbReference type="EMBL" id="GU066867">
    <property type="protein sequence ID" value="ACY06714.2"/>
    <property type="molecule type" value="Genomic_DNA"/>
</dbReference>
<accession>D0VE96</accession>
<keyword evidence="1" id="KW-0614">Plasmid</keyword>
<evidence type="ECO:0000313" key="1">
    <source>
        <dbReference type="EMBL" id="ACY06714.2"/>
    </source>
</evidence>
<dbReference type="RefSeq" id="WP_181411519.1">
    <property type="nucleotide sequence ID" value="NC_013448.1"/>
</dbReference>
<sequence>MTPQETPPELAEWVEERAALLVKTARRISQEGPVREGQSAAEWLIPLLEDFSHAERITKRAAHLLAAYALRNGLTTQTEVARAMGLTVTAAANRSASRLARETWAEVWPDRP</sequence>
<organism evidence="1">
    <name type="scientific">Nocardia aobensis</name>
    <dbReference type="NCBI Taxonomy" id="257277"/>
    <lineage>
        <taxon>Bacteria</taxon>
        <taxon>Bacillati</taxon>
        <taxon>Actinomycetota</taxon>
        <taxon>Actinomycetes</taxon>
        <taxon>Mycobacteriales</taxon>
        <taxon>Nocardiaceae</taxon>
        <taxon>Nocardia</taxon>
    </lineage>
</organism>
<name>D0VE96_9NOCA</name>
<reference evidence="1" key="1">
    <citation type="journal article" date="2011" name="Plasmid">
        <title>Functional analysis of a small cryptic plasmid pYS1 from Nocardia.</title>
        <authorList>
            <person name="Shibayama Y."/>
            <person name="Dabbs E.R."/>
            <person name="Yazawa K."/>
            <person name="Mikami Y."/>
        </authorList>
    </citation>
    <scope>NUCLEOTIDE SEQUENCE</scope>
    <source>
        <plasmid evidence="1">pYS1</plasmid>
    </source>
</reference>
<dbReference type="AlphaFoldDB" id="D0VE96"/>
<proteinExistence type="predicted"/>